<evidence type="ECO:0000256" key="1">
    <source>
        <dbReference type="ARBA" id="ARBA00007074"/>
    </source>
</evidence>
<dbReference type="PANTHER" id="PTHR47053:SF1">
    <property type="entry name" value="MUREIN DD-ENDOPEPTIDASE MEPH-RELATED"/>
    <property type="match status" value="1"/>
</dbReference>
<keyword evidence="2" id="KW-0645">Protease</keyword>
<dbReference type="SUPFAM" id="SSF54001">
    <property type="entry name" value="Cysteine proteinases"/>
    <property type="match status" value="1"/>
</dbReference>
<dbReference type="EMBL" id="CP048222">
    <property type="protein sequence ID" value="QHT71866.1"/>
    <property type="molecule type" value="Genomic_DNA"/>
</dbReference>
<accession>A0A6C0GV30</accession>
<organism evidence="7 8">
    <name type="scientific">Rhodocytophaga rosea</name>
    <dbReference type="NCBI Taxonomy" id="2704465"/>
    <lineage>
        <taxon>Bacteria</taxon>
        <taxon>Pseudomonadati</taxon>
        <taxon>Bacteroidota</taxon>
        <taxon>Cytophagia</taxon>
        <taxon>Cytophagales</taxon>
        <taxon>Rhodocytophagaceae</taxon>
        <taxon>Rhodocytophaga</taxon>
    </lineage>
</organism>
<dbReference type="AlphaFoldDB" id="A0A6C0GV30"/>
<evidence type="ECO:0000259" key="6">
    <source>
        <dbReference type="PROSITE" id="PS51935"/>
    </source>
</evidence>
<reference evidence="7 8" key="1">
    <citation type="submission" date="2020-01" db="EMBL/GenBank/DDBJ databases">
        <authorList>
            <person name="Kim M.K."/>
        </authorList>
    </citation>
    <scope>NUCLEOTIDE SEQUENCE [LARGE SCALE GENOMIC DNA]</scope>
    <source>
        <strain evidence="7 8">172606-1</strain>
    </source>
</reference>
<dbReference type="Pfam" id="PF00877">
    <property type="entry name" value="NLPC_P60"/>
    <property type="match status" value="1"/>
</dbReference>
<dbReference type="GO" id="GO:0006508">
    <property type="term" value="P:proteolysis"/>
    <property type="evidence" value="ECO:0007669"/>
    <property type="project" value="UniProtKB-KW"/>
</dbReference>
<keyword evidence="8" id="KW-1185">Reference proteome</keyword>
<gene>
    <name evidence="7" type="ORF">GXP67_02700</name>
</gene>
<dbReference type="KEGG" id="rhoz:GXP67_02700"/>
<comment type="similarity">
    <text evidence="1">Belongs to the peptidase C40 family.</text>
</comment>
<dbReference type="InterPro" id="IPR038765">
    <property type="entry name" value="Papain-like_cys_pep_sf"/>
</dbReference>
<protein>
    <submittedName>
        <fullName evidence="7">C40 family peptidase</fullName>
    </submittedName>
</protein>
<feature type="compositionally biased region" description="Low complexity" evidence="5">
    <location>
        <begin position="54"/>
        <end position="73"/>
    </location>
</feature>
<dbReference type="InterPro" id="IPR051202">
    <property type="entry name" value="Peptidase_C40"/>
</dbReference>
<dbReference type="PROSITE" id="PS51935">
    <property type="entry name" value="NLPC_P60"/>
    <property type="match status" value="1"/>
</dbReference>
<evidence type="ECO:0000313" key="7">
    <source>
        <dbReference type="EMBL" id="QHT71866.1"/>
    </source>
</evidence>
<dbReference type="InterPro" id="IPR000064">
    <property type="entry name" value="NLP_P60_dom"/>
</dbReference>
<evidence type="ECO:0000256" key="3">
    <source>
        <dbReference type="ARBA" id="ARBA00022801"/>
    </source>
</evidence>
<evidence type="ECO:0000256" key="5">
    <source>
        <dbReference type="SAM" id="MobiDB-lite"/>
    </source>
</evidence>
<dbReference type="GO" id="GO:0008234">
    <property type="term" value="F:cysteine-type peptidase activity"/>
    <property type="evidence" value="ECO:0007669"/>
    <property type="project" value="UniProtKB-KW"/>
</dbReference>
<evidence type="ECO:0000313" key="8">
    <source>
        <dbReference type="Proteomes" id="UP000480178"/>
    </source>
</evidence>
<feature type="region of interest" description="Disordered" evidence="5">
    <location>
        <begin position="1"/>
        <end position="76"/>
    </location>
</feature>
<feature type="compositionally biased region" description="Basic residues" evidence="5">
    <location>
        <begin position="24"/>
        <end position="38"/>
    </location>
</feature>
<dbReference type="Proteomes" id="UP000480178">
    <property type="component" value="Chromosome"/>
</dbReference>
<sequence length="201" mass="21498">MAETSCRSSKSASKSKSATTGKAYVRKKSKSGNKRANHRSTTSAREAAFRKSKASPAPAKSKTTSPASTKAASGQATQVIKTARSFLGTPYRYGGSTSKGMDCSGLLCTSFASIDVKLPRTSTEQSSYGKDVRLNDVSPGDLVFFAERKGGSKISHVGMVTTVKGKDQVMFIHSSTSRGVVEDNLLGEYYQKIFVKAIRPF</sequence>
<keyword evidence="4" id="KW-0788">Thiol protease</keyword>
<feature type="domain" description="NlpC/P60" evidence="6">
    <location>
        <begin position="73"/>
        <end position="201"/>
    </location>
</feature>
<keyword evidence="3" id="KW-0378">Hydrolase</keyword>
<name>A0A6C0GV30_9BACT</name>
<dbReference type="PANTHER" id="PTHR47053">
    <property type="entry name" value="MUREIN DD-ENDOPEPTIDASE MEPH-RELATED"/>
    <property type="match status" value="1"/>
</dbReference>
<feature type="compositionally biased region" description="Low complexity" evidence="5">
    <location>
        <begin position="8"/>
        <end position="18"/>
    </location>
</feature>
<dbReference type="Gene3D" id="3.90.1720.10">
    <property type="entry name" value="endopeptidase domain like (from Nostoc punctiforme)"/>
    <property type="match status" value="1"/>
</dbReference>
<evidence type="ECO:0000256" key="4">
    <source>
        <dbReference type="ARBA" id="ARBA00022807"/>
    </source>
</evidence>
<evidence type="ECO:0000256" key="2">
    <source>
        <dbReference type="ARBA" id="ARBA00022670"/>
    </source>
</evidence>
<proteinExistence type="inferred from homology"/>